<accession>A0A7X6CX96</accession>
<evidence type="ECO:0000313" key="3">
    <source>
        <dbReference type="EMBL" id="NJQ04267.1"/>
    </source>
</evidence>
<keyword evidence="4" id="KW-1185">Reference proteome</keyword>
<dbReference type="Proteomes" id="UP000578686">
    <property type="component" value="Unassembled WGS sequence"/>
</dbReference>
<evidence type="ECO:0000256" key="1">
    <source>
        <dbReference type="SAM" id="MobiDB-lite"/>
    </source>
</evidence>
<keyword evidence="2" id="KW-0812">Transmembrane</keyword>
<feature type="region of interest" description="Disordered" evidence="1">
    <location>
        <begin position="341"/>
        <end position="409"/>
    </location>
</feature>
<gene>
    <name evidence="3" type="ORF">HCN56_01415</name>
</gene>
<comment type="caution">
    <text evidence="3">The sequence shown here is derived from an EMBL/GenBank/DDBJ whole genome shotgun (WGS) entry which is preliminary data.</text>
</comment>
<reference evidence="3 4" key="1">
    <citation type="submission" date="2020-03" db="EMBL/GenBank/DDBJ databases">
        <title>Draft genome of Streptomyces sp. ventii, isolated from the Axial Seamount in the Pacific Ocean, and resequencing of the two type strains Streptomyces lonarensis strain NCL 716 and Streptomyces bohaiensis strain 11A07.</title>
        <authorList>
            <person name="Loughran R.M."/>
            <person name="Pfannmuller K.M."/>
            <person name="Wasson B.J."/>
            <person name="Deadmond M.C."/>
            <person name="Paddock B.E."/>
            <person name="Koyack M.J."/>
            <person name="Gallegos D.A."/>
            <person name="Mitchell E.A."/>
            <person name="Ushijima B."/>
            <person name="Saw J.H."/>
            <person name="Mcphail K.L."/>
            <person name="Videau P."/>
        </authorList>
    </citation>
    <scope>NUCLEOTIDE SEQUENCE [LARGE SCALE GENOMIC DNA]</scope>
    <source>
        <strain evidence="3 4">NCL716</strain>
    </source>
</reference>
<keyword evidence="2" id="KW-1133">Transmembrane helix</keyword>
<feature type="region of interest" description="Disordered" evidence="1">
    <location>
        <begin position="64"/>
        <end position="84"/>
    </location>
</feature>
<protein>
    <recommendedName>
        <fullName evidence="5">SpdB2 protein</fullName>
    </recommendedName>
</protein>
<keyword evidence="2" id="KW-0472">Membrane</keyword>
<evidence type="ECO:0000313" key="4">
    <source>
        <dbReference type="Proteomes" id="UP000578686"/>
    </source>
</evidence>
<name>A0A7X6CX96_9ACTN</name>
<evidence type="ECO:0000256" key="2">
    <source>
        <dbReference type="SAM" id="Phobius"/>
    </source>
</evidence>
<evidence type="ECO:0008006" key="5">
    <source>
        <dbReference type="Google" id="ProtNLM"/>
    </source>
</evidence>
<proteinExistence type="predicted"/>
<dbReference type="EMBL" id="JAAVJD010000004">
    <property type="protein sequence ID" value="NJQ04267.1"/>
    <property type="molecule type" value="Genomic_DNA"/>
</dbReference>
<feature type="compositionally biased region" description="Basic and acidic residues" evidence="1">
    <location>
        <begin position="399"/>
        <end position="409"/>
    </location>
</feature>
<feature type="transmembrane region" description="Helical" evidence="2">
    <location>
        <begin position="144"/>
        <end position="166"/>
    </location>
</feature>
<sequence>MTTFAEPETEPQHDMAAYALAAAEADAIRTAAEAEAEAKRIKAAEEARRQAIANDRAELKLQQERARHEEVQAERARKRAAEEKARAAEAKAAAAEAEAGAAQEQRVGKSATRWRRTAMAFYVLCAAVALPLQISFFYTPERPYLALAPVLIEVSALVLLIGAAAAVTAGRAHWHYRLIAWGCAFVAAAINITHGLDAFDTATAIGTALASVAGPGVWDLHEHGRIARKEGRRTLRQRAADRRAAKRAAAEKAAAEVAAAAEKAARDAEVAARVEALAKQRAELYPEVWAHALRLAAALGQEAVTEEVWRQAHVNVEGAEPGEDAGTLRTRNAAARRVMAARSEAPGERPVKITNAQVVPQIPRGPRQGTGRGARGGPPVRGVRRKGDTAPYSTGARKAASETAKKAAS</sequence>
<feature type="transmembrane region" description="Helical" evidence="2">
    <location>
        <begin position="178"/>
        <end position="196"/>
    </location>
</feature>
<organism evidence="3 4">
    <name type="scientific">Streptomyces lonarensis</name>
    <dbReference type="NCBI Taxonomy" id="700599"/>
    <lineage>
        <taxon>Bacteria</taxon>
        <taxon>Bacillati</taxon>
        <taxon>Actinomycetota</taxon>
        <taxon>Actinomycetes</taxon>
        <taxon>Kitasatosporales</taxon>
        <taxon>Streptomycetaceae</taxon>
        <taxon>Streptomyces</taxon>
    </lineage>
</organism>
<dbReference type="RefSeq" id="WP_167967566.1">
    <property type="nucleotide sequence ID" value="NZ_BHZG01000011.1"/>
</dbReference>
<feature type="transmembrane region" description="Helical" evidence="2">
    <location>
        <begin position="119"/>
        <end position="138"/>
    </location>
</feature>
<dbReference type="AlphaFoldDB" id="A0A7X6CX96"/>